<dbReference type="Pfam" id="PF03221">
    <property type="entry name" value="HTH_Tnp_Tc5"/>
    <property type="match status" value="1"/>
</dbReference>
<dbReference type="GO" id="GO:0003677">
    <property type="term" value="F:DNA binding"/>
    <property type="evidence" value="ECO:0007669"/>
    <property type="project" value="UniProtKB-KW"/>
</dbReference>
<dbReference type="OrthoDB" id="2406511at2759"/>
<dbReference type="AlphaFoldDB" id="A0A9N9KH86"/>
<dbReference type="InterPro" id="IPR009057">
    <property type="entry name" value="Homeodomain-like_sf"/>
</dbReference>
<keyword evidence="4" id="KW-1185">Reference proteome</keyword>
<feature type="non-terminal residue" evidence="3">
    <location>
        <position position="124"/>
    </location>
</feature>
<dbReference type="SUPFAM" id="SSF46689">
    <property type="entry name" value="Homeodomain-like"/>
    <property type="match status" value="2"/>
</dbReference>
<evidence type="ECO:0000259" key="2">
    <source>
        <dbReference type="PROSITE" id="PS51253"/>
    </source>
</evidence>
<dbReference type="InterPro" id="IPR006600">
    <property type="entry name" value="HTH_CenpB_DNA-bd_dom"/>
</dbReference>
<evidence type="ECO:0000256" key="1">
    <source>
        <dbReference type="ARBA" id="ARBA00023125"/>
    </source>
</evidence>
<proteinExistence type="predicted"/>
<dbReference type="EMBL" id="CAJVQA010057092">
    <property type="protein sequence ID" value="CAG8826252.1"/>
    <property type="molecule type" value="Genomic_DNA"/>
</dbReference>
<evidence type="ECO:0000313" key="4">
    <source>
        <dbReference type="Proteomes" id="UP000789759"/>
    </source>
</evidence>
<feature type="non-terminal residue" evidence="3">
    <location>
        <position position="1"/>
    </location>
</feature>
<protein>
    <submittedName>
        <fullName evidence="3">10111_t:CDS:1</fullName>
    </submittedName>
</protein>
<organism evidence="3 4">
    <name type="scientific">Cetraspora pellucida</name>
    <dbReference type="NCBI Taxonomy" id="1433469"/>
    <lineage>
        <taxon>Eukaryota</taxon>
        <taxon>Fungi</taxon>
        <taxon>Fungi incertae sedis</taxon>
        <taxon>Mucoromycota</taxon>
        <taxon>Glomeromycotina</taxon>
        <taxon>Glomeromycetes</taxon>
        <taxon>Diversisporales</taxon>
        <taxon>Gigasporaceae</taxon>
        <taxon>Cetraspora</taxon>
    </lineage>
</organism>
<reference evidence="3" key="1">
    <citation type="submission" date="2021-06" db="EMBL/GenBank/DDBJ databases">
        <authorList>
            <person name="Kallberg Y."/>
            <person name="Tangrot J."/>
            <person name="Rosling A."/>
        </authorList>
    </citation>
    <scope>NUCLEOTIDE SEQUENCE</scope>
    <source>
        <strain evidence="3">FL966</strain>
    </source>
</reference>
<dbReference type="InterPro" id="IPR041188">
    <property type="entry name" value="HTH_ABP1_N"/>
</dbReference>
<dbReference type="PROSITE" id="PS51253">
    <property type="entry name" value="HTH_CENPB"/>
    <property type="match status" value="1"/>
</dbReference>
<accession>A0A9N9KH86</accession>
<comment type="caution">
    <text evidence="3">The sequence shown here is derived from an EMBL/GenBank/DDBJ whole genome shotgun (WGS) entry which is preliminary data.</text>
</comment>
<name>A0A9N9KH86_9GLOM</name>
<evidence type="ECO:0000313" key="3">
    <source>
        <dbReference type="EMBL" id="CAG8826252.1"/>
    </source>
</evidence>
<dbReference type="Gene3D" id="1.10.10.60">
    <property type="entry name" value="Homeodomain-like"/>
    <property type="match status" value="2"/>
</dbReference>
<gene>
    <name evidence="3" type="ORF">CPELLU_LOCUS20197</name>
</gene>
<feature type="domain" description="HTH CENPB-type" evidence="2">
    <location>
        <begin position="68"/>
        <end position="124"/>
    </location>
</feature>
<sequence length="124" mass="14328">MSSTKSKETKTTLTNEQRKVIIAHKDKNPQISQVDLVEWVKKTMNLDVHQSTISRLIKNKESIGENPSAKRQKTVQYPALENALYEWILQSQEHITLSDELIIEKAKNFGKMLRIPENALKFSH</sequence>
<dbReference type="Pfam" id="PF18107">
    <property type="entry name" value="HTH_ABP1_N"/>
    <property type="match status" value="1"/>
</dbReference>
<keyword evidence="1" id="KW-0238">DNA-binding</keyword>
<dbReference type="Proteomes" id="UP000789759">
    <property type="component" value="Unassembled WGS sequence"/>
</dbReference>